<dbReference type="Proteomes" id="UP000242188">
    <property type="component" value="Unassembled WGS sequence"/>
</dbReference>
<comment type="caution">
    <text evidence="5">The sequence shown here is derived from an EMBL/GenBank/DDBJ whole genome shotgun (WGS) entry which is preliminary data.</text>
</comment>
<evidence type="ECO:0000313" key="5">
    <source>
        <dbReference type="EMBL" id="OWF56385.1"/>
    </source>
</evidence>
<name>A0A210R608_MIZYE</name>
<dbReference type="GO" id="GO:0016459">
    <property type="term" value="C:myosin complex"/>
    <property type="evidence" value="ECO:0007669"/>
    <property type="project" value="InterPro"/>
</dbReference>
<accession>A0A210R608</accession>
<evidence type="ECO:0000259" key="4">
    <source>
        <dbReference type="Pfam" id="PF01576"/>
    </source>
</evidence>
<dbReference type="OrthoDB" id="5984396at2759"/>
<feature type="domain" description="Myosin tail" evidence="4">
    <location>
        <begin position="291"/>
        <end position="483"/>
    </location>
</feature>
<keyword evidence="1" id="KW-0175">Coiled coil</keyword>
<evidence type="ECO:0000256" key="1">
    <source>
        <dbReference type="ARBA" id="ARBA00023054"/>
    </source>
</evidence>
<organism evidence="5 6">
    <name type="scientific">Mizuhopecten yessoensis</name>
    <name type="common">Japanese scallop</name>
    <name type="synonym">Patinopecten yessoensis</name>
    <dbReference type="NCBI Taxonomy" id="6573"/>
    <lineage>
        <taxon>Eukaryota</taxon>
        <taxon>Metazoa</taxon>
        <taxon>Spiralia</taxon>
        <taxon>Lophotrochozoa</taxon>
        <taxon>Mollusca</taxon>
        <taxon>Bivalvia</taxon>
        <taxon>Autobranchia</taxon>
        <taxon>Pteriomorphia</taxon>
        <taxon>Pectinida</taxon>
        <taxon>Pectinoidea</taxon>
        <taxon>Pectinidae</taxon>
        <taxon>Mizuhopecten</taxon>
    </lineage>
</organism>
<dbReference type="InterPro" id="IPR002928">
    <property type="entry name" value="Myosin_tail"/>
</dbReference>
<proteinExistence type="predicted"/>
<evidence type="ECO:0000256" key="2">
    <source>
        <dbReference type="ARBA" id="ARBA00040149"/>
    </source>
</evidence>
<dbReference type="PANTHER" id="PTHR46292">
    <property type="entry name" value="COILED-COIL DOMAIN-CONTAINING PROTEIN 102A"/>
    <property type="match status" value="1"/>
</dbReference>
<sequence length="522" mass="60910">MSQKVKPGSSKGDVSYLRATAPPAGPPLPMSPPPMREGNVTPVSQMSSMDEWDDRDEFRMRELEEARARATQMEKTMRWWSDCTANWREKWSKVRNERNKAREENRLLRGKLEVLVKECTHLKRERQEFCAENVKLNKQLGMDVDSTVLENVRQELSPTSDRAVQPADSSSEEGKESQALSPTRTKTKTEVNNLNINVEQQKSQSRPKMFDELSNESDGSLAEEKKVLYELKLDEAQKTLLGERDEKTMLMKSIEKLQLDLNGMKSKYDDLKRSKQDVLVQLNKIKDDHKEEISRIQMELDEESSNRSTMDKRLVELRRDLERLQRENADEWGKRERLETEKYGLERENKKIRIQIEDLEDTLQRKTQQTSVVVDSDMRTLQNDLSEKNKELNDLRHLHGKLKKTLQEKLTELDHTKRRGEQYEVEVKKLRGRIEELKKDLASAEDEVDTQANMVRKLQRTNDELQEEMENLQVQLDHTQSRLKRSSQSALSQRAASLRSFDPNDQEDDSDLDPEDDLGDEP</sequence>
<feature type="compositionally biased region" description="Polar residues" evidence="3">
    <location>
        <begin position="178"/>
        <end position="206"/>
    </location>
</feature>
<feature type="compositionally biased region" description="Low complexity" evidence="3">
    <location>
        <begin position="486"/>
        <end position="500"/>
    </location>
</feature>
<keyword evidence="6" id="KW-1185">Reference proteome</keyword>
<dbReference type="EMBL" id="NEDP02000210">
    <property type="protein sequence ID" value="OWF56385.1"/>
    <property type="molecule type" value="Genomic_DNA"/>
</dbReference>
<gene>
    <name evidence="5" type="ORF">KP79_PYT14388</name>
</gene>
<feature type="region of interest" description="Disordered" evidence="3">
    <location>
        <begin position="1"/>
        <end position="55"/>
    </location>
</feature>
<feature type="region of interest" description="Disordered" evidence="3">
    <location>
        <begin position="153"/>
        <end position="217"/>
    </location>
</feature>
<dbReference type="PANTHER" id="PTHR46292:SF1">
    <property type="entry name" value="COILED-COIL DOMAIN-CONTAINING PROTEIN 102A"/>
    <property type="match status" value="1"/>
</dbReference>
<protein>
    <recommendedName>
        <fullName evidence="2">Coiled-coil domain-containing protein 102A</fullName>
    </recommendedName>
</protein>
<reference evidence="5 6" key="1">
    <citation type="journal article" date="2017" name="Nat. Ecol. Evol.">
        <title>Scallop genome provides insights into evolution of bilaterian karyotype and development.</title>
        <authorList>
            <person name="Wang S."/>
            <person name="Zhang J."/>
            <person name="Jiao W."/>
            <person name="Li J."/>
            <person name="Xun X."/>
            <person name="Sun Y."/>
            <person name="Guo X."/>
            <person name="Huan P."/>
            <person name="Dong B."/>
            <person name="Zhang L."/>
            <person name="Hu X."/>
            <person name="Sun X."/>
            <person name="Wang J."/>
            <person name="Zhao C."/>
            <person name="Wang Y."/>
            <person name="Wang D."/>
            <person name="Huang X."/>
            <person name="Wang R."/>
            <person name="Lv J."/>
            <person name="Li Y."/>
            <person name="Zhang Z."/>
            <person name="Liu B."/>
            <person name="Lu W."/>
            <person name="Hui Y."/>
            <person name="Liang J."/>
            <person name="Zhou Z."/>
            <person name="Hou R."/>
            <person name="Li X."/>
            <person name="Liu Y."/>
            <person name="Li H."/>
            <person name="Ning X."/>
            <person name="Lin Y."/>
            <person name="Zhao L."/>
            <person name="Xing Q."/>
            <person name="Dou J."/>
            <person name="Li Y."/>
            <person name="Mao J."/>
            <person name="Guo H."/>
            <person name="Dou H."/>
            <person name="Li T."/>
            <person name="Mu C."/>
            <person name="Jiang W."/>
            <person name="Fu Q."/>
            <person name="Fu X."/>
            <person name="Miao Y."/>
            <person name="Liu J."/>
            <person name="Yu Q."/>
            <person name="Li R."/>
            <person name="Liao H."/>
            <person name="Li X."/>
            <person name="Kong Y."/>
            <person name="Jiang Z."/>
            <person name="Chourrout D."/>
            <person name="Li R."/>
            <person name="Bao Z."/>
        </authorList>
    </citation>
    <scope>NUCLEOTIDE SEQUENCE [LARGE SCALE GENOMIC DNA]</scope>
    <source>
        <strain evidence="5 6">PY_sf001</strain>
    </source>
</reference>
<feature type="compositionally biased region" description="Acidic residues" evidence="3">
    <location>
        <begin position="504"/>
        <end position="522"/>
    </location>
</feature>
<evidence type="ECO:0000313" key="6">
    <source>
        <dbReference type="Proteomes" id="UP000242188"/>
    </source>
</evidence>
<feature type="compositionally biased region" description="Pro residues" evidence="3">
    <location>
        <begin position="23"/>
        <end position="35"/>
    </location>
</feature>
<dbReference type="STRING" id="6573.A0A210R608"/>
<feature type="region of interest" description="Disordered" evidence="3">
    <location>
        <begin position="477"/>
        <end position="522"/>
    </location>
</feature>
<evidence type="ECO:0000256" key="3">
    <source>
        <dbReference type="SAM" id="MobiDB-lite"/>
    </source>
</evidence>
<dbReference type="Gene3D" id="1.10.287.1490">
    <property type="match status" value="1"/>
</dbReference>
<dbReference type="Pfam" id="PF01576">
    <property type="entry name" value="Myosin_tail_1"/>
    <property type="match status" value="1"/>
</dbReference>
<dbReference type="AlphaFoldDB" id="A0A210R608"/>